<evidence type="ECO:0000313" key="2">
    <source>
        <dbReference type="EMBL" id="MFD2534553.1"/>
    </source>
</evidence>
<keyword evidence="1" id="KW-0472">Membrane</keyword>
<keyword evidence="1" id="KW-1133">Transmembrane helix</keyword>
<dbReference type="Proteomes" id="UP001597441">
    <property type="component" value="Unassembled WGS sequence"/>
</dbReference>
<proteinExistence type="predicted"/>
<organism evidence="2 3">
    <name type="scientific">Gelatiniphilus marinus</name>
    <dbReference type="NCBI Taxonomy" id="1759464"/>
    <lineage>
        <taxon>Bacteria</taxon>
        <taxon>Pseudomonadati</taxon>
        <taxon>Bacteroidota</taxon>
        <taxon>Flavobacteriia</taxon>
        <taxon>Flavobacteriales</taxon>
        <taxon>Flavobacteriaceae</taxon>
        <taxon>Gelatiniphilus</taxon>
    </lineage>
</organism>
<accession>A0ABW5JSN2</accession>
<dbReference type="RefSeq" id="WP_388015353.1">
    <property type="nucleotide sequence ID" value="NZ_JBHUDT010000002.1"/>
</dbReference>
<keyword evidence="1" id="KW-0812">Transmembrane</keyword>
<feature type="transmembrane region" description="Helical" evidence="1">
    <location>
        <begin position="481"/>
        <end position="502"/>
    </location>
</feature>
<gene>
    <name evidence="2" type="ORF">ACFSQS_05495</name>
</gene>
<evidence type="ECO:0008006" key="4">
    <source>
        <dbReference type="Google" id="ProtNLM"/>
    </source>
</evidence>
<evidence type="ECO:0000313" key="3">
    <source>
        <dbReference type="Proteomes" id="UP001597441"/>
    </source>
</evidence>
<sequence length="508" mass="59828">MIIIDPYLDKKYIYEDVDFDEPVRIRIDRDSYDKITGLRIISPRLVFERCFFNNEVSITTNGNIDVEFRISFKGCLVNSLIGSFISTNNIIIHCFSSHFERFDIHNKFVKFLYINNCFGSFYIEGCNNLKISYTKENIYYQVWKRLFRSNNEIIKTETKFDVKDVKKMTFYTNEKPISLGDFEDIIDFDKIKFGEKHRAKCSIPQSDIEKLNISLSLDYTNGFGHKNTSVKEGRLRNLTLRGHPEGQVTIENLIIENIFLYKFSPVGNFNLMEIESNKEYNYFEIKNSVLDNTWFYGINFNNFKKIAFYKSSFVNTKITSCIFPSVKTIEKQIKSTKSVYYPNKIDPVFYREQYELFLELKLAFDKGGNIYESQKMKAVALKSLENVKNLSFWDEKLILLMNKFSNNNGVSPLRAFGWFLFLVIVFQAFNLLSFKSIYFDLNGNNTWDLFYENFRYLIVIANPAHKLSSLAPANELTTGTYVVSFFSRIFIGYIYYQFIVAFRRFGKF</sequence>
<protein>
    <recommendedName>
        <fullName evidence="4">Pentapeptide repeat-containing protein</fullName>
    </recommendedName>
</protein>
<keyword evidence="3" id="KW-1185">Reference proteome</keyword>
<comment type="caution">
    <text evidence="2">The sequence shown here is derived from an EMBL/GenBank/DDBJ whole genome shotgun (WGS) entry which is preliminary data.</text>
</comment>
<dbReference type="EMBL" id="JBHULK010000002">
    <property type="protein sequence ID" value="MFD2534553.1"/>
    <property type="molecule type" value="Genomic_DNA"/>
</dbReference>
<evidence type="ECO:0000256" key="1">
    <source>
        <dbReference type="SAM" id="Phobius"/>
    </source>
</evidence>
<feature type="transmembrane region" description="Helical" evidence="1">
    <location>
        <begin position="415"/>
        <end position="434"/>
    </location>
</feature>
<name>A0ABW5JSN2_9FLAO</name>
<reference evidence="3" key="1">
    <citation type="journal article" date="2019" name="Int. J. Syst. Evol. Microbiol.">
        <title>The Global Catalogue of Microorganisms (GCM) 10K type strain sequencing project: providing services to taxonomists for standard genome sequencing and annotation.</title>
        <authorList>
            <consortium name="The Broad Institute Genomics Platform"/>
            <consortium name="The Broad Institute Genome Sequencing Center for Infectious Disease"/>
            <person name="Wu L."/>
            <person name="Ma J."/>
        </authorList>
    </citation>
    <scope>NUCLEOTIDE SEQUENCE [LARGE SCALE GENOMIC DNA]</scope>
    <source>
        <strain evidence="3">KCTC 42903</strain>
    </source>
</reference>